<dbReference type="Pfam" id="PF08161">
    <property type="entry name" value="RRP12_HEAT"/>
    <property type="match status" value="1"/>
</dbReference>
<evidence type="ECO:0000259" key="1">
    <source>
        <dbReference type="Pfam" id="PF08161"/>
    </source>
</evidence>
<dbReference type="OrthoDB" id="2192888at2759"/>
<reference evidence="2 3" key="2">
    <citation type="submission" date="2018-11" db="EMBL/GenBank/DDBJ databases">
        <authorList>
            <consortium name="Pathogen Informatics"/>
        </authorList>
    </citation>
    <scope>NUCLEOTIDE SEQUENCE [LARGE SCALE GENOMIC DNA]</scope>
    <source>
        <strain evidence="2 3">Egypt</strain>
    </source>
</reference>
<evidence type="ECO:0000313" key="3">
    <source>
        <dbReference type="Proteomes" id="UP000272942"/>
    </source>
</evidence>
<evidence type="ECO:0000313" key="2">
    <source>
        <dbReference type="EMBL" id="VDP25805.1"/>
    </source>
</evidence>
<proteinExistence type="predicted"/>
<protein>
    <submittedName>
        <fullName evidence="4">NUC173 domain-containing protein</fullName>
    </submittedName>
</protein>
<accession>A0A183A0Z5</accession>
<name>A0A183A0Z5_9TREM</name>
<organism evidence="4">
    <name type="scientific">Echinostoma caproni</name>
    <dbReference type="NCBI Taxonomy" id="27848"/>
    <lineage>
        <taxon>Eukaryota</taxon>
        <taxon>Metazoa</taxon>
        <taxon>Spiralia</taxon>
        <taxon>Lophotrochozoa</taxon>
        <taxon>Platyhelminthes</taxon>
        <taxon>Trematoda</taxon>
        <taxon>Digenea</taxon>
        <taxon>Plagiorchiida</taxon>
        <taxon>Echinostomata</taxon>
        <taxon>Echinostomatoidea</taxon>
        <taxon>Echinostomatidae</taxon>
        <taxon>Echinostoma</taxon>
    </lineage>
</organism>
<reference evidence="4" key="1">
    <citation type="submission" date="2016-06" db="UniProtKB">
        <authorList>
            <consortium name="WormBaseParasite"/>
        </authorList>
    </citation>
    <scope>IDENTIFICATION</scope>
</reference>
<dbReference type="Proteomes" id="UP000272942">
    <property type="component" value="Unassembled WGS sequence"/>
</dbReference>
<dbReference type="EMBL" id="UZAN01002374">
    <property type="protein sequence ID" value="VDP25805.1"/>
    <property type="molecule type" value="Genomic_DNA"/>
</dbReference>
<feature type="domain" description="RRP12 HEAT" evidence="1">
    <location>
        <begin position="106"/>
        <end position="270"/>
    </location>
</feature>
<dbReference type="AlphaFoldDB" id="A0A183A0Z5"/>
<dbReference type="WBParaSite" id="ECPE_0000063001-mRNA-1">
    <property type="protein sequence ID" value="ECPE_0000063001-mRNA-1"/>
    <property type="gene ID" value="ECPE_0000063001"/>
</dbReference>
<evidence type="ECO:0000313" key="4">
    <source>
        <dbReference type="WBParaSite" id="ECPE_0000063001-mRNA-1"/>
    </source>
</evidence>
<dbReference type="InterPro" id="IPR012978">
    <property type="entry name" value="HEAT_RRP12"/>
</dbReference>
<gene>
    <name evidence="2" type="ORF">ECPE_LOCUS630</name>
</gene>
<keyword evidence="3" id="KW-1185">Reference proteome</keyword>
<sequence>MISLRTTTCCQIKECLTLSRSEVWPYALVLSARLLRIWPHEELASTTQLDPNLCELLRHVVRLRDALVDGPRSLFSLINSDGLHPGSTSHESVIVDEDLGELVIDELDRVCLVALETLGPELFLTEGLLPLEPIVNELESGSVDLCRSWALLLLARAVPKKPCRLHFFTERMLPLADRALNVAKNVVAAMAAKQDEKFGGAALITAGITVTRQIWAGLSMFVRQSPQDWSELSTGGFGRRLVKELANTSALRPTVLMAFRRLALAAQQSETGLIAMRGGAKLAIPTMLSLYENAESPVHLSLRQQIRSTLAAYFPCLSSKVSVFFPQFFPQLTSFLLFGD</sequence>